<dbReference type="Proteomes" id="UP000008068">
    <property type="component" value="Unassembled WGS sequence"/>
</dbReference>
<keyword evidence="1" id="KW-0378">Hydrolase</keyword>
<dbReference type="InterPro" id="IPR050341">
    <property type="entry name" value="PP1_catalytic_subunit"/>
</dbReference>
<dbReference type="HOGENOM" id="CLU_004962_0_0_1"/>
<dbReference type="EMBL" id="GL381121">
    <property type="protein sequence ID" value="EGT35145.1"/>
    <property type="molecule type" value="Genomic_DNA"/>
</dbReference>
<dbReference type="eggNOG" id="KOG0374">
    <property type="taxonomic scope" value="Eukaryota"/>
</dbReference>
<dbReference type="PROSITE" id="PS00125">
    <property type="entry name" value="SER_THR_PHOSPHATASE"/>
    <property type="match status" value="1"/>
</dbReference>
<protein>
    <recommendedName>
        <fullName evidence="1">Serine/threonine-protein phosphatase</fullName>
        <ecNumber evidence="1">3.1.3.16</ecNumber>
    </recommendedName>
</protein>
<dbReference type="PANTHER" id="PTHR11668">
    <property type="entry name" value="SERINE/THREONINE PROTEIN PHOSPHATASE"/>
    <property type="match status" value="1"/>
</dbReference>
<dbReference type="InterPro" id="IPR004843">
    <property type="entry name" value="Calcineurin-like_PHP"/>
</dbReference>
<comment type="similarity">
    <text evidence="1">Belongs to the PPP phosphatase family.</text>
</comment>
<dbReference type="PRINTS" id="PR00114">
    <property type="entry name" value="STPHPHTASE"/>
</dbReference>
<feature type="domain" description="Serine/threonine specific protein phosphatases" evidence="2">
    <location>
        <begin position="133"/>
        <end position="138"/>
    </location>
</feature>
<dbReference type="GO" id="GO:0005737">
    <property type="term" value="C:cytoplasm"/>
    <property type="evidence" value="ECO:0007669"/>
    <property type="project" value="TreeGrafter"/>
</dbReference>
<dbReference type="OrthoDB" id="5840512at2759"/>
<sequence length="321" mass="36758">MADDSRTLDLNEFLKRHLYVKNWMNYREQSYTKQELVQLAELAQELFRSESSLASISPPCTIVGDIHGQYQDLVRLLNMRCPKVETKKKVMTGFSANRFVFLGDYVDRGSHSIECISLVFALKIVYPQSYVLLRGNHETRAINFAYGFREELMNKLGEVDGAEVWEKFNEAFSWMPLACLVGARILCMHGGLSPDLQSLDDIRKVSCLSQAASHEVFQIKRPIVDVATVRLAQDLLWADPTSDQMMIAVHEEPLYSKNLIRGLSCTFNESAVRDTCKRLNIQLIVRAHQMIPEGFKFFADKRLITIFSAPRYMNETDVSIQ</sequence>
<dbReference type="AlphaFoldDB" id="G0PLK8"/>
<dbReference type="CDD" id="cd00144">
    <property type="entry name" value="MPP_PPP_family"/>
    <property type="match status" value="1"/>
</dbReference>
<dbReference type="Pfam" id="PF00149">
    <property type="entry name" value="Metallophos"/>
    <property type="match status" value="1"/>
</dbReference>
<evidence type="ECO:0000259" key="2">
    <source>
        <dbReference type="PROSITE" id="PS00125"/>
    </source>
</evidence>
<dbReference type="FunCoup" id="G0PLK8">
    <property type="interactions" value="216"/>
</dbReference>
<dbReference type="InterPro" id="IPR006186">
    <property type="entry name" value="Ser/Thr-sp_prot-phosphatase"/>
</dbReference>
<dbReference type="EC" id="3.1.3.16" evidence="1"/>
<dbReference type="SUPFAM" id="SSF56300">
    <property type="entry name" value="Metallo-dependent phosphatases"/>
    <property type="match status" value="1"/>
</dbReference>
<organism evidence="4">
    <name type="scientific">Caenorhabditis brenneri</name>
    <name type="common">Nematode worm</name>
    <dbReference type="NCBI Taxonomy" id="135651"/>
    <lineage>
        <taxon>Eukaryota</taxon>
        <taxon>Metazoa</taxon>
        <taxon>Ecdysozoa</taxon>
        <taxon>Nematoda</taxon>
        <taxon>Chromadorea</taxon>
        <taxon>Rhabditida</taxon>
        <taxon>Rhabditina</taxon>
        <taxon>Rhabditomorpha</taxon>
        <taxon>Rhabditoidea</taxon>
        <taxon>Rhabditidae</taxon>
        <taxon>Peloderinae</taxon>
        <taxon>Caenorhabditis</taxon>
    </lineage>
</organism>
<evidence type="ECO:0000313" key="3">
    <source>
        <dbReference type="EMBL" id="EGT35145.1"/>
    </source>
</evidence>
<comment type="catalytic activity">
    <reaction evidence="1">
        <text>O-phospho-L-threonyl-[protein] + H2O = L-threonyl-[protein] + phosphate</text>
        <dbReference type="Rhea" id="RHEA:47004"/>
        <dbReference type="Rhea" id="RHEA-COMP:11060"/>
        <dbReference type="Rhea" id="RHEA-COMP:11605"/>
        <dbReference type="ChEBI" id="CHEBI:15377"/>
        <dbReference type="ChEBI" id="CHEBI:30013"/>
        <dbReference type="ChEBI" id="CHEBI:43474"/>
        <dbReference type="ChEBI" id="CHEBI:61977"/>
        <dbReference type="EC" id="3.1.3.16"/>
    </reaction>
</comment>
<evidence type="ECO:0000313" key="4">
    <source>
        <dbReference type="Proteomes" id="UP000008068"/>
    </source>
</evidence>
<gene>
    <name evidence="3" type="ORF">CAEBREN_18765</name>
</gene>
<dbReference type="OMA" id="LSKNNKC"/>
<dbReference type="PANTHER" id="PTHR11668:SF450">
    <property type="entry name" value="SERINE_THREONINE-PROTEIN PHOSPHATASE"/>
    <property type="match status" value="1"/>
</dbReference>
<dbReference type="STRING" id="135651.G0PLK8"/>
<dbReference type="SMART" id="SM00156">
    <property type="entry name" value="PP2Ac"/>
    <property type="match status" value="1"/>
</dbReference>
<dbReference type="InterPro" id="IPR029052">
    <property type="entry name" value="Metallo-depent_PP-like"/>
</dbReference>
<reference evidence="4" key="1">
    <citation type="submission" date="2011-07" db="EMBL/GenBank/DDBJ databases">
        <authorList>
            <consortium name="Caenorhabditis brenneri Sequencing and Analysis Consortium"/>
            <person name="Wilson R.K."/>
        </authorList>
    </citation>
    <scope>NUCLEOTIDE SEQUENCE [LARGE SCALE GENOMIC DNA]</scope>
    <source>
        <strain evidence="4">PB2801</strain>
    </source>
</reference>
<dbReference type="InParanoid" id="G0PLK8"/>
<dbReference type="GO" id="GO:0005634">
    <property type="term" value="C:nucleus"/>
    <property type="evidence" value="ECO:0007669"/>
    <property type="project" value="TreeGrafter"/>
</dbReference>
<keyword evidence="4" id="KW-1185">Reference proteome</keyword>
<proteinExistence type="inferred from homology"/>
<evidence type="ECO:0000256" key="1">
    <source>
        <dbReference type="RuleBase" id="RU004273"/>
    </source>
</evidence>
<dbReference type="GO" id="GO:0004722">
    <property type="term" value="F:protein serine/threonine phosphatase activity"/>
    <property type="evidence" value="ECO:0007669"/>
    <property type="project" value="UniProtKB-EC"/>
</dbReference>
<dbReference type="Gene3D" id="3.60.21.10">
    <property type="match status" value="1"/>
</dbReference>
<accession>G0PLK8</accession>
<name>G0PLK8_CAEBE</name>